<dbReference type="Proteomes" id="UP000029585">
    <property type="component" value="Unassembled WGS sequence"/>
</dbReference>
<protein>
    <recommendedName>
        <fullName evidence="2">Helicase C-terminal domain-containing protein</fullName>
    </recommendedName>
</protein>
<sequence length="1062" mass="119370">MEAKRLMKVTYQDLKKGIRLNAYADAVIWSEDPSPTLAGLRFGGYAEVVRGLTDAIYGGATIEIEDADGSLLTLKSLSKQYHREVSHEGLYAEATLIAEDEIQESSKSQDEKSSKHAQKDDLFDDNVPQQDIPAHICYIFCHPGNEDELFQAIDQKSYVPMIPEYQDYVLAELKRRRILRPLRVRSLYQELEAWKLCCEAKDQNLVKVMEDGLKQGKIKIPGAAPGPSLLDGVHSVTDYLNTFGVAVAERIKKLFVPLFDPATEPLSEEVLDINEYIRAHAGYSLYDAQLAVAESIKRKLGQSKVALIVAGCGTGKTKIGSVAVAAAGLQSHQISAGHSKTFSIVLCPAHVTKKWVREIEESIPNTFAAVVRSISEFDLLYKLYEQGSRNCFAIISKEKARDGYMRAPAVIFRKWNREGLNIARPRANEEMPAVGFSPLRHVFCCPDCGAVIMENISKDGVAYCVPAGPRFFRSENRENHKCKICGSSLWTALNPTLWNQQTQWAKLGSYGFVFRPLLNEYREDIPNEAIRDRITKLENCPDIPFPIRGAYRTFPLSSYIKRAYKGKIFALIADELHQYNNNSGQGDAMQELLSAAKKVVGMTATLVNGYSSGLFYLLYRIAPRRMCQDGKPYRDSRKFDTEYGVIQNIYEEREGAYNSNRRTVRSKKGSRLKPGVSPLVYTRFLLDCTAFLNLTDMGKVLPEYEEIPVPIEMAPEVRKEYKRLEDALKHVMKSDKKACKKILSSYMNLLTAHPDQPYGQPAIKHPFDGYDIVKPKDTMPPGAIMPKDQMVLKIAEEKIAAGGKVLIYTNWTRLDTPKRLLKLVTERGWNATILEAKVKPEAREDWVQDRLDHGLQVLIGNPSLVETGLDLNAFTTLIFYDTGYKLFTLRQASLRSWRINQSAPRVEVYMLYHAGTMQHKAIKLMASKLAAAGMIEGSFSEEGLSAMSECEDMTTLMARELMMGIKDSVEDLAATFKRMAMLKPQTAAWSIFSDEVRKTDSAVLGRSSPSILEFTFGTEERTVPQAAVLPQDSPVFFETAKAEHKRKKGEVDEDQLLLFQIA</sequence>
<comment type="caution">
    <text evidence="3">The sequence shown here is derived from an EMBL/GenBank/DDBJ whole genome shotgun (WGS) entry which is preliminary data.</text>
</comment>
<dbReference type="eggNOG" id="COG0553">
    <property type="taxonomic scope" value="Bacteria"/>
</dbReference>
<dbReference type="SUPFAM" id="SSF52540">
    <property type="entry name" value="P-loop containing nucleoside triphosphate hydrolases"/>
    <property type="match status" value="2"/>
</dbReference>
<dbReference type="AlphaFoldDB" id="A0A096D6Q3"/>
<dbReference type="PANTHER" id="PTHR10799">
    <property type="entry name" value="SNF2/RAD54 HELICASE FAMILY"/>
    <property type="match status" value="1"/>
</dbReference>
<dbReference type="SMART" id="SM00487">
    <property type="entry name" value="DEXDc"/>
    <property type="match status" value="1"/>
</dbReference>
<evidence type="ECO:0000313" key="4">
    <source>
        <dbReference type="Proteomes" id="UP000029585"/>
    </source>
</evidence>
<feature type="domain" description="Helicase C-terminal" evidence="2">
    <location>
        <begin position="786"/>
        <end position="942"/>
    </location>
</feature>
<dbReference type="RefSeq" id="WP_044943147.1">
    <property type="nucleotide sequence ID" value="NZ_KN174167.1"/>
</dbReference>
<dbReference type="PATRIC" id="fig|742738.3.peg.3858"/>
<dbReference type="EMBL" id="ADLO01000114">
    <property type="protein sequence ID" value="KGF53239.1"/>
    <property type="molecule type" value="Genomic_DNA"/>
</dbReference>
<dbReference type="InterPro" id="IPR014001">
    <property type="entry name" value="Helicase_ATP-bd"/>
</dbReference>
<evidence type="ECO:0000259" key="2">
    <source>
        <dbReference type="PROSITE" id="PS51194"/>
    </source>
</evidence>
<dbReference type="InterPro" id="IPR001650">
    <property type="entry name" value="Helicase_C-like"/>
</dbReference>
<feature type="compositionally biased region" description="Basic and acidic residues" evidence="1">
    <location>
        <begin position="107"/>
        <end position="121"/>
    </location>
</feature>
<proteinExistence type="predicted"/>
<dbReference type="PROSITE" id="PS51194">
    <property type="entry name" value="HELICASE_CTER"/>
    <property type="match status" value="1"/>
</dbReference>
<dbReference type="Pfam" id="PF00271">
    <property type="entry name" value="Helicase_C"/>
    <property type="match status" value="1"/>
</dbReference>
<reference evidence="3 4" key="1">
    <citation type="submission" date="2011-08" db="EMBL/GenBank/DDBJ databases">
        <title>The Genome Sequence of Clostridium orbiscindens 1_3_50AFAA.</title>
        <authorList>
            <consortium name="The Broad Institute Genome Sequencing Platform"/>
            <person name="Earl A."/>
            <person name="Ward D."/>
            <person name="Feldgarden M."/>
            <person name="Gevers D."/>
            <person name="Daigneault M."/>
            <person name="Strauss J."/>
            <person name="Allen-Vercoe E."/>
            <person name="Young S.K."/>
            <person name="Zeng Q."/>
            <person name="Gargeya S."/>
            <person name="Fitzgerald M."/>
            <person name="Haas B."/>
            <person name="Abouelleil A."/>
            <person name="Alvarado L."/>
            <person name="Arachchi H.M."/>
            <person name="Berlin A."/>
            <person name="Brown A."/>
            <person name="Chapman S.B."/>
            <person name="Chen Z."/>
            <person name="Dunbar C."/>
            <person name="Freedman E."/>
            <person name="Gearin G."/>
            <person name="Gellesch M."/>
            <person name="Goldberg J."/>
            <person name="Griggs A."/>
            <person name="Gujja S."/>
            <person name="Heiman D."/>
            <person name="Howarth C."/>
            <person name="Larson L."/>
            <person name="Lui A."/>
            <person name="MacDonald P.J.P."/>
            <person name="Montmayeur A."/>
            <person name="Murphy C."/>
            <person name="Neiman D."/>
            <person name="Pearson M."/>
            <person name="Priest M."/>
            <person name="Roberts A."/>
            <person name="Saif S."/>
            <person name="Shea T."/>
            <person name="Shenoy N."/>
            <person name="Sisk P."/>
            <person name="Stolte C."/>
            <person name="Sykes S."/>
            <person name="Wortman J."/>
            <person name="Nusbaum C."/>
            <person name="Birren B."/>
        </authorList>
    </citation>
    <scope>NUCLEOTIDE SEQUENCE [LARGE SCALE GENOMIC DNA]</scope>
    <source>
        <strain evidence="3 4">1_3_50AFAA</strain>
    </source>
</reference>
<evidence type="ECO:0000313" key="3">
    <source>
        <dbReference type="EMBL" id="KGF53239.1"/>
    </source>
</evidence>
<name>A0A096D6Q3_FLAPL</name>
<accession>A0A096D6Q3</accession>
<feature type="region of interest" description="Disordered" evidence="1">
    <location>
        <begin position="103"/>
        <end position="125"/>
    </location>
</feature>
<dbReference type="InterPro" id="IPR027417">
    <property type="entry name" value="P-loop_NTPase"/>
</dbReference>
<evidence type="ECO:0000256" key="1">
    <source>
        <dbReference type="SAM" id="MobiDB-lite"/>
    </source>
</evidence>
<gene>
    <name evidence="3" type="ORF">HMPREF9460_03748</name>
</gene>
<dbReference type="Gene3D" id="3.40.50.300">
    <property type="entry name" value="P-loop containing nucleotide triphosphate hydrolases"/>
    <property type="match status" value="1"/>
</dbReference>
<dbReference type="HOGENOM" id="CLU_010309_1_0_9"/>
<organism evidence="3 4">
    <name type="scientific">Flavonifractor plautii 1_3_50AFAA</name>
    <dbReference type="NCBI Taxonomy" id="742738"/>
    <lineage>
        <taxon>Bacteria</taxon>
        <taxon>Bacillati</taxon>
        <taxon>Bacillota</taxon>
        <taxon>Clostridia</taxon>
        <taxon>Eubacteriales</taxon>
        <taxon>Oscillospiraceae</taxon>
        <taxon>Flavonifractor</taxon>
    </lineage>
</organism>
<keyword evidence="4" id="KW-1185">Reference proteome</keyword>